<feature type="domain" description="Aminoacyl-transfer RNA synthetases class-II family profile" evidence="11">
    <location>
        <begin position="21"/>
        <end position="322"/>
    </location>
</feature>
<keyword evidence="6 9" id="KW-0648">Protein biosynthesis</keyword>
<comment type="subcellular location">
    <subcellularLocation>
        <location evidence="9">Cytoplasm</location>
    </subcellularLocation>
</comment>
<name>A0A0W0GGM1_9CHLR</name>
<evidence type="ECO:0000256" key="8">
    <source>
        <dbReference type="ARBA" id="ARBA00047639"/>
    </source>
</evidence>
<feature type="binding site" evidence="10">
    <location>
        <position position="130"/>
    </location>
    <ligand>
        <name>L-histidine</name>
        <dbReference type="ChEBI" id="CHEBI:57595"/>
    </ligand>
</feature>
<dbReference type="InterPro" id="IPR015807">
    <property type="entry name" value="His-tRNA-ligase"/>
</dbReference>
<dbReference type="GO" id="GO:0005737">
    <property type="term" value="C:cytoplasm"/>
    <property type="evidence" value="ECO:0007669"/>
    <property type="project" value="UniProtKB-SubCell"/>
</dbReference>
<comment type="catalytic activity">
    <reaction evidence="8 9">
        <text>tRNA(His) + L-histidine + ATP = L-histidyl-tRNA(His) + AMP + diphosphate + H(+)</text>
        <dbReference type="Rhea" id="RHEA:17313"/>
        <dbReference type="Rhea" id="RHEA-COMP:9665"/>
        <dbReference type="Rhea" id="RHEA-COMP:9689"/>
        <dbReference type="ChEBI" id="CHEBI:15378"/>
        <dbReference type="ChEBI" id="CHEBI:30616"/>
        <dbReference type="ChEBI" id="CHEBI:33019"/>
        <dbReference type="ChEBI" id="CHEBI:57595"/>
        <dbReference type="ChEBI" id="CHEBI:78442"/>
        <dbReference type="ChEBI" id="CHEBI:78527"/>
        <dbReference type="ChEBI" id="CHEBI:456215"/>
        <dbReference type="EC" id="6.1.1.21"/>
    </reaction>
</comment>
<reference evidence="12 13" key="1">
    <citation type="submission" date="2015-06" db="EMBL/GenBank/DDBJ databases">
        <title>Genome sequence of the organohalide-respiring Dehalogenimonas alkenigignens type strain (IP3-3T).</title>
        <authorList>
            <person name="Key T.A."/>
            <person name="Richmond D.P."/>
            <person name="Bowman K.S."/>
            <person name="Cho Y.-J."/>
            <person name="Chun J."/>
            <person name="da Costa M.S."/>
            <person name="Rainey F.A."/>
            <person name="Moe W.M."/>
        </authorList>
    </citation>
    <scope>NUCLEOTIDE SEQUENCE [LARGE SCALE GENOMIC DNA]</scope>
    <source>
        <strain evidence="12 13">IP3-3</strain>
    </source>
</reference>
<proteinExistence type="inferred from homology"/>
<evidence type="ECO:0000256" key="1">
    <source>
        <dbReference type="ARBA" id="ARBA00008226"/>
    </source>
</evidence>
<dbReference type="EC" id="6.1.1.21" evidence="9"/>
<keyword evidence="4 9" id="KW-0547">Nucleotide-binding</keyword>
<evidence type="ECO:0000256" key="2">
    <source>
        <dbReference type="ARBA" id="ARBA00022490"/>
    </source>
</evidence>
<gene>
    <name evidence="9" type="primary">hisS</name>
    <name evidence="12" type="ORF">DEALK_05660</name>
</gene>
<dbReference type="EMBL" id="LFDV01000002">
    <property type="protein sequence ID" value="KTB47721.1"/>
    <property type="molecule type" value="Genomic_DNA"/>
</dbReference>
<dbReference type="Pfam" id="PF03129">
    <property type="entry name" value="HGTP_anticodon"/>
    <property type="match status" value="1"/>
</dbReference>
<dbReference type="SUPFAM" id="SSF55681">
    <property type="entry name" value="Class II aaRS and biotin synthetases"/>
    <property type="match status" value="1"/>
</dbReference>
<keyword evidence="7 9" id="KW-0030">Aminoacyl-tRNA synthetase</keyword>
<evidence type="ECO:0000256" key="7">
    <source>
        <dbReference type="ARBA" id="ARBA00023146"/>
    </source>
</evidence>
<dbReference type="CDD" id="cd00859">
    <property type="entry name" value="HisRS_anticodon"/>
    <property type="match status" value="1"/>
</dbReference>
<dbReference type="CDD" id="cd00773">
    <property type="entry name" value="HisRS-like_core"/>
    <property type="match status" value="1"/>
</dbReference>
<evidence type="ECO:0000256" key="5">
    <source>
        <dbReference type="ARBA" id="ARBA00022840"/>
    </source>
</evidence>
<feature type="binding site" evidence="10">
    <location>
        <begin position="81"/>
        <end position="83"/>
    </location>
    <ligand>
        <name>L-histidine</name>
        <dbReference type="ChEBI" id="CHEBI:57595"/>
    </ligand>
</feature>
<dbReference type="GO" id="GO:0006427">
    <property type="term" value="P:histidyl-tRNA aminoacylation"/>
    <property type="evidence" value="ECO:0007669"/>
    <property type="project" value="UniProtKB-UniRule"/>
</dbReference>
<dbReference type="GO" id="GO:0004821">
    <property type="term" value="F:histidine-tRNA ligase activity"/>
    <property type="evidence" value="ECO:0007669"/>
    <property type="project" value="UniProtKB-UniRule"/>
</dbReference>
<evidence type="ECO:0000256" key="6">
    <source>
        <dbReference type="ARBA" id="ARBA00022917"/>
    </source>
</evidence>
<feature type="binding site" evidence="10">
    <location>
        <position position="126"/>
    </location>
    <ligand>
        <name>L-histidine</name>
        <dbReference type="ChEBI" id="CHEBI:57595"/>
    </ligand>
</feature>
<dbReference type="InterPro" id="IPR036621">
    <property type="entry name" value="Anticodon-bd_dom_sf"/>
</dbReference>
<feature type="binding site" evidence="10">
    <location>
        <begin position="261"/>
        <end position="262"/>
    </location>
    <ligand>
        <name>L-histidine</name>
        <dbReference type="ChEBI" id="CHEBI:57595"/>
    </ligand>
</feature>
<dbReference type="OrthoDB" id="9800814at2"/>
<evidence type="ECO:0000256" key="9">
    <source>
        <dbReference type="HAMAP-Rule" id="MF_00127"/>
    </source>
</evidence>
<comment type="subunit">
    <text evidence="9">Homodimer.</text>
</comment>
<evidence type="ECO:0000256" key="10">
    <source>
        <dbReference type="PIRSR" id="PIRSR001549-1"/>
    </source>
</evidence>
<comment type="similarity">
    <text evidence="1 9">Belongs to the class-II aminoacyl-tRNA synthetase family.</text>
</comment>
<accession>A0A0W0GGM1</accession>
<evidence type="ECO:0000256" key="4">
    <source>
        <dbReference type="ARBA" id="ARBA00022741"/>
    </source>
</evidence>
<evidence type="ECO:0000259" key="11">
    <source>
        <dbReference type="PROSITE" id="PS50862"/>
    </source>
</evidence>
<dbReference type="InterPro" id="IPR033656">
    <property type="entry name" value="HisRS_anticodon"/>
</dbReference>
<dbReference type="Gene3D" id="3.40.50.800">
    <property type="entry name" value="Anticodon-binding domain"/>
    <property type="match status" value="1"/>
</dbReference>
<dbReference type="STRING" id="1217799.DEALK_05660"/>
<dbReference type="PATRIC" id="fig|1217799.6.peg.583"/>
<comment type="caution">
    <text evidence="12">The sequence shown here is derived from an EMBL/GenBank/DDBJ whole genome shotgun (WGS) entry which is preliminary data.</text>
</comment>
<dbReference type="InterPro" id="IPR045864">
    <property type="entry name" value="aa-tRNA-synth_II/BPL/LPL"/>
</dbReference>
<feature type="binding site" evidence="10">
    <location>
        <position position="112"/>
    </location>
    <ligand>
        <name>L-histidine</name>
        <dbReference type="ChEBI" id="CHEBI:57595"/>
    </ligand>
</feature>
<evidence type="ECO:0000313" key="12">
    <source>
        <dbReference type="EMBL" id="KTB47721.1"/>
    </source>
</evidence>
<dbReference type="PANTHER" id="PTHR43707:SF1">
    <property type="entry name" value="HISTIDINE--TRNA LIGASE, MITOCHONDRIAL-RELATED"/>
    <property type="match status" value="1"/>
</dbReference>
<keyword evidence="5 9" id="KW-0067">ATP-binding</keyword>
<dbReference type="RefSeq" id="WP_058438467.1">
    <property type="nucleotide sequence ID" value="NZ_KQ758903.1"/>
</dbReference>
<dbReference type="Pfam" id="PF13393">
    <property type="entry name" value="tRNA-synt_His"/>
    <property type="match status" value="1"/>
</dbReference>
<keyword evidence="3 9" id="KW-0436">Ligase</keyword>
<feature type="binding site" evidence="10">
    <location>
        <position position="257"/>
    </location>
    <ligand>
        <name>L-histidine</name>
        <dbReference type="ChEBI" id="CHEBI:57595"/>
    </ligand>
</feature>
<dbReference type="PIRSF" id="PIRSF001549">
    <property type="entry name" value="His-tRNA_synth"/>
    <property type="match status" value="1"/>
</dbReference>
<keyword evidence="13" id="KW-1185">Reference proteome</keyword>
<evidence type="ECO:0000313" key="13">
    <source>
        <dbReference type="Proteomes" id="UP000053947"/>
    </source>
</evidence>
<dbReference type="GO" id="GO:0005524">
    <property type="term" value="F:ATP binding"/>
    <property type="evidence" value="ECO:0007669"/>
    <property type="project" value="UniProtKB-UniRule"/>
</dbReference>
<organism evidence="12 13">
    <name type="scientific">Dehalogenimonas alkenigignens</name>
    <dbReference type="NCBI Taxonomy" id="1217799"/>
    <lineage>
        <taxon>Bacteria</taxon>
        <taxon>Bacillati</taxon>
        <taxon>Chloroflexota</taxon>
        <taxon>Dehalococcoidia</taxon>
        <taxon>Dehalococcoidales</taxon>
        <taxon>Dehalococcoidaceae</taxon>
        <taxon>Dehalogenimonas</taxon>
    </lineage>
</organism>
<dbReference type="InterPro" id="IPR004154">
    <property type="entry name" value="Anticodon-bd"/>
</dbReference>
<evidence type="ECO:0000256" key="3">
    <source>
        <dbReference type="ARBA" id="ARBA00022598"/>
    </source>
</evidence>
<dbReference type="SUPFAM" id="SSF52954">
    <property type="entry name" value="Class II aaRS ABD-related"/>
    <property type="match status" value="1"/>
</dbReference>
<dbReference type="PANTHER" id="PTHR43707">
    <property type="entry name" value="HISTIDYL-TRNA SYNTHETASE"/>
    <property type="match status" value="1"/>
</dbReference>
<dbReference type="HAMAP" id="MF_00127">
    <property type="entry name" value="His_tRNA_synth"/>
    <property type="match status" value="1"/>
</dbReference>
<dbReference type="InterPro" id="IPR004516">
    <property type="entry name" value="HisRS/HisZ"/>
</dbReference>
<dbReference type="InterPro" id="IPR041715">
    <property type="entry name" value="HisRS-like_core"/>
</dbReference>
<sequence>MDYQAPRGTQDILPEDQSCWRYVRDKAEAIAQLYGYARIDTPTFEDARLFTRTVGEETDIVTKEMYTFADRGGSDLTLRPEGTAPVCRAYIEHGMASRAKPVKLFYLASIFRYDRPQAGRYREHHQFGFELFGEADAPADAEVIEMAWRFYRELGLTTLPVQVNSIGCPECRPMFVAALKEYYTNRLEGLCTDCKARYQKNPLRLLDCKKPECRAAALMAPHPVDSLCSGCRVHFDKLMTLLNHVGLPFEVNHHLVRGLDYYSRTVFEIQPAEEGAQSTIGGGGRYDGLIGQLGGEHTPAVGFATGIERIIINLKRQNVAVPMMPTPRFFIAWLGDAAGLAAFSLTAVLRQAGINLVQSLSARSLKAQLRQASSLGAEYALIIGDSEISKQEVLLRDLVRSTQRSLPLEGIVESLRSI</sequence>
<dbReference type="PROSITE" id="PS50862">
    <property type="entry name" value="AA_TRNA_LIGASE_II"/>
    <property type="match status" value="1"/>
</dbReference>
<dbReference type="InterPro" id="IPR006195">
    <property type="entry name" value="aa-tRNA-synth_II"/>
</dbReference>
<dbReference type="NCBIfam" id="TIGR00442">
    <property type="entry name" value="hisS"/>
    <property type="match status" value="1"/>
</dbReference>
<dbReference type="AlphaFoldDB" id="A0A0W0GGM1"/>
<dbReference type="Gene3D" id="3.30.930.10">
    <property type="entry name" value="Bira Bifunctional Protein, Domain 2"/>
    <property type="match status" value="1"/>
</dbReference>
<keyword evidence="2 9" id="KW-0963">Cytoplasm</keyword>
<dbReference type="Proteomes" id="UP000053947">
    <property type="component" value="Unassembled WGS sequence"/>
</dbReference>
<protein>
    <recommendedName>
        <fullName evidence="9">Histidine--tRNA ligase</fullName>
        <ecNumber evidence="9">6.1.1.21</ecNumber>
    </recommendedName>
    <alternativeName>
        <fullName evidence="9">Histidyl-tRNA synthetase</fullName>
        <shortName evidence="9">HisRS</shortName>
    </alternativeName>
</protein>